<evidence type="ECO:0000313" key="3">
    <source>
        <dbReference type="EMBL" id="KAG9237594.1"/>
    </source>
</evidence>
<keyword evidence="2" id="KW-1133">Transmembrane helix</keyword>
<feature type="region of interest" description="Disordered" evidence="1">
    <location>
        <begin position="122"/>
        <end position="161"/>
    </location>
</feature>
<dbReference type="EMBL" id="MU251383">
    <property type="protein sequence ID" value="KAG9237594.1"/>
    <property type="molecule type" value="Genomic_DNA"/>
</dbReference>
<gene>
    <name evidence="3" type="ORF">BJ875DRAFT_369626</name>
</gene>
<proteinExistence type="predicted"/>
<dbReference type="AlphaFoldDB" id="A0A9P7YPU5"/>
<feature type="compositionally biased region" description="Low complexity" evidence="1">
    <location>
        <begin position="126"/>
        <end position="161"/>
    </location>
</feature>
<keyword evidence="2" id="KW-0472">Membrane</keyword>
<comment type="caution">
    <text evidence="3">The sequence shown here is derived from an EMBL/GenBank/DDBJ whole genome shotgun (WGS) entry which is preliminary data.</text>
</comment>
<feature type="compositionally biased region" description="Polar residues" evidence="1">
    <location>
        <begin position="288"/>
        <end position="302"/>
    </location>
</feature>
<dbReference type="Proteomes" id="UP000824998">
    <property type="component" value="Unassembled WGS sequence"/>
</dbReference>
<accession>A0A9P7YPU5</accession>
<reference evidence="3" key="1">
    <citation type="journal article" date="2021" name="IMA Fungus">
        <title>Genomic characterization of three marine fungi, including Emericellopsis atlantica sp. nov. with signatures of a generalist lifestyle and marine biomass degradation.</title>
        <authorList>
            <person name="Hagestad O.C."/>
            <person name="Hou L."/>
            <person name="Andersen J.H."/>
            <person name="Hansen E.H."/>
            <person name="Altermark B."/>
            <person name="Li C."/>
            <person name="Kuhnert E."/>
            <person name="Cox R.J."/>
            <person name="Crous P.W."/>
            <person name="Spatafora J.W."/>
            <person name="Lail K."/>
            <person name="Amirebrahimi M."/>
            <person name="Lipzen A."/>
            <person name="Pangilinan J."/>
            <person name="Andreopoulos W."/>
            <person name="Hayes R.D."/>
            <person name="Ng V."/>
            <person name="Grigoriev I.V."/>
            <person name="Jackson S.A."/>
            <person name="Sutton T.D.S."/>
            <person name="Dobson A.D.W."/>
            <person name="Rama T."/>
        </authorList>
    </citation>
    <scope>NUCLEOTIDE SEQUENCE</scope>
    <source>
        <strain evidence="3">TRa018bII</strain>
    </source>
</reference>
<feature type="region of interest" description="Disordered" evidence="1">
    <location>
        <begin position="223"/>
        <end position="332"/>
    </location>
</feature>
<sequence>MWLAIPAGALGYSNVFERQATCPDPSYSRCVGTNLPRNFCCPSGSSCLELAGSTTLLCCPLGTNCSSIQPINCDITQQNITLHPSNVLKTTALTVALPQCAGKCCPFGFACTGNVCQQEPDQAKVPTGTSSSSSSSSQSAPTTTSGAPSASSPNASTTGSSIAIVPTAPASTSCPSNTPSTIPSAQCNKFPVSAVLAGFFPGLALGIILTLASVCLLGARRRSASRRKSGSSFGNISDPQPAMPNDMRTDFLRKQPLTPSTAAAGSTRSRSRSSRSQQVRSLFKKSPAPTQSTFVAPSSTAMETPREPPPLNVHRHIPRTEPPVTPKLQREPSYENINIFADGDTASALRQQSTPTKGLAPPRRLDIDGRMSQQTTFTDMMESSGLAGLQKGQRMF</sequence>
<dbReference type="OrthoDB" id="5338512at2759"/>
<organism evidence="3 4">
    <name type="scientific">Amylocarpus encephaloides</name>
    <dbReference type="NCBI Taxonomy" id="45428"/>
    <lineage>
        <taxon>Eukaryota</taxon>
        <taxon>Fungi</taxon>
        <taxon>Dikarya</taxon>
        <taxon>Ascomycota</taxon>
        <taxon>Pezizomycotina</taxon>
        <taxon>Leotiomycetes</taxon>
        <taxon>Helotiales</taxon>
        <taxon>Helotiales incertae sedis</taxon>
        <taxon>Amylocarpus</taxon>
    </lineage>
</organism>
<protein>
    <submittedName>
        <fullName evidence="3">Uncharacterized protein</fullName>
    </submittedName>
</protein>
<keyword evidence="2" id="KW-0812">Transmembrane</keyword>
<feature type="compositionally biased region" description="Low complexity" evidence="1">
    <location>
        <begin position="260"/>
        <end position="281"/>
    </location>
</feature>
<feature type="region of interest" description="Disordered" evidence="1">
    <location>
        <begin position="344"/>
        <end position="365"/>
    </location>
</feature>
<name>A0A9P7YPU5_9HELO</name>
<evidence type="ECO:0000256" key="1">
    <source>
        <dbReference type="SAM" id="MobiDB-lite"/>
    </source>
</evidence>
<keyword evidence="4" id="KW-1185">Reference proteome</keyword>
<evidence type="ECO:0000256" key="2">
    <source>
        <dbReference type="SAM" id="Phobius"/>
    </source>
</evidence>
<feature type="transmembrane region" description="Helical" evidence="2">
    <location>
        <begin position="194"/>
        <end position="219"/>
    </location>
</feature>
<evidence type="ECO:0000313" key="4">
    <source>
        <dbReference type="Proteomes" id="UP000824998"/>
    </source>
</evidence>